<dbReference type="AlphaFoldDB" id="A0A1X7S9M5"/>
<accession>A0A1X7S9M5</accession>
<evidence type="ECO:0000313" key="2">
    <source>
        <dbReference type="Proteomes" id="UP000215127"/>
    </source>
</evidence>
<sequence>MKIDPTDLTEDQLKSYTDRIEPLLTILGIDAAIGTRIDHLADLISRSEAKIRELQFSVDEIRRNITSPRAEAQEATQVGGTNYHCHGWTWNEWREGIDRPLEQLETMQAAT</sequence>
<dbReference type="Proteomes" id="UP000215127">
    <property type="component" value="Chromosome 12"/>
</dbReference>
<proteinExistence type="predicted"/>
<dbReference type="EMBL" id="LT853703">
    <property type="protein sequence ID" value="SMQ55927.1"/>
    <property type="molecule type" value="Genomic_DNA"/>
</dbReference>
<gene>
    <name evidence="1" type="ORF">ZT3D7_G11082</name>
</gene>
<keyword evidence="2" id="KW-1185">Reference proteome</keyword>
<evidence type="ECO:0000313" key="1">
    <source>
        <dbReference type="EMBL" id="SMQ55927.1"/>
    </source>
</evidence>
<protein>
    <submittedName>
        <fullName evidence="1">Uncharacterized protein</fullName>
    </submittedName>
</protein>
<organism evidence="1 2">
    <name type="scientific">Zymoseptoria tritici (strain ST99CH_3D7)</name>
    <dbReference type="NCBI Taxonomy" id="1276538"/>
    <lineage>
        <taxon>Eukaryota</taxon>
        <taxon>Fungi</taxon>
        <taxon>Dikarya</taxon>
        <taxon>Ascomycota</taxon>
        <taxon>Pezizomycotina</taxon>
        <taxon>Dothideomycetes</taxon>
        <taxon>Dothideomycetidae</taxon>
        <taxon>Mycosphaerellales</taxon>
        <taxon>Mycosphaerellaceae</taxon>
        <taxon>Zymoseptoria</taxon>
    </lineage>
</organism>
<name>A0A1X7S9M5_ZYMT9</name>
<reference evidence="1 2" key="1">
    <citation type="submission" date="2016-06" db="EMBL/GenBank/DDBJ databases">
        <authorList>
            <person name="Kjaerup R.B."/>
            <person name="Dalgaard T.S."/>
            <person name="Juul-Madsen H.R."/>
        </authorList>
    </citation>
    <scope>NUCLEOTIDE SEQUENCE [LARGE SCALE GENOMIC DNA]</scope>
</reference>